<keyword evidence="3" id="KW-1185">Reference proteome</keyword>
<dbReference type="Proteomes" id="UP000196293">
    <property type="component" value="Unassembled WGS sequence"/>
</dbReference>
<protein>
    <submittedName>
        <fullName evidence="2">Transposase</fullName>
    </submittedName>
</protein>
<evidence type="ECO:0000313" key="2">
    <source>
        <dbReference type="EMBL" id="OUQ55854.1"/>
    </source>
</evidence>
<dbReference type="EMBL" id="NFLS01000015">
    <property type="protein sequence ID" value="OUQ55854.1"/>
    <property type="molecule type" value="Genomic_DNA"/>
</dbReference>
<organism evidence="2 3">
    <name type="scientific">Lactobacillus gallinarum</name>
    <dbReference type="NCBI Taxonomy" id="52242"/>
    <lineage>
        <taxon>Bacteria</taxon>
        <taxon>Bacillati</taxon>
        <taxon>Bacillota</taxon>
        <taxon>Bacilli</taxon>
        <taxon>Lactobacillales</taxon>
        <taxon>Lactobacillaceae</taxon>
        <taxon>Lactobacillus</taxon>
    </lineage>
</organism>
<accession>A0ABX3ZA58</accession>
<feature type="domain" description="Transposase IS66 zinc-finger binding" evidence="1">
    <location>
        <begin position="55"/>
        <end position="99"/>
    </location>
</feature>
<dbReference type="InterPro" id="IPR024474">
    <property type="entry name" value="Znf_dom_IS66"/>
</dbReference>
<feature type="non-terminal residue" evidence="2">
    <location>
        <position position="104"/>
    </location>
</feature>
<name>A0ABX3ZA58_9LACO</name>
<gene>
    <name evidence="2" type="ORF">B5E59_06595</name>
</gene>
<evidence type="ECO:0000259" key="1">
    <source>
        <dbReference type="Pfam" id="PF13005"/>
    </source>
</evidence>
<dbReference type="Pfam" id="PF13005">
    <property type="entry name" value="zf-IS66"/>
    <property type="match status" value="1"/>
</dbReference>
<reference evidence="3" key="1">
    <citation type="submission" date="2017-04" db="EMBL/GenBank/DDBJ databases">
        <title>Function of individual gut microbiota members based on whole genome sequencing of pure cultures obtained from chicken caecum.</title>
        <authorList>
            <person name="Medvecky M."/>
            <person name="Cejkova D."/>
            <person name="Polansky O."/>
            <person name="Karasova D."/>
            <person name="Kubasova T."/>
            <person name="Cizek A."/>
            <person name="Rychlik I."/>
        </authorList>
    </citation>
    <scope>NUCLEOTIDE SEQUENCE [LARGE SCALE GENOMIC DNA]</scope>
    <source>
        <strain evidence="3">An115</strain>
    </source>
</reference>
<evidence type="ECO:0000313" key="3">
    <source>
        <dbReference type="Proteomes" id="UP000196293"/>
    </source>
</evidence>
<proteinExistence type="predicted"/>
<sequence>MDKQVSLMNLMPKMMENVPDAAVQTITYKRKAHKRKRADLLESIPAEEVHHELGDKHCPDCHHELIEIGKQSVRQELLFIPAQLKRLDHIQHAYKCKYCSQRNL</sequence>
<comment type="caution">
    <text evidence="2">The sequence shown here is derived from an EMBL/GenBank/DDBJ whole genome shotgun (WGS) entry which is preliminary data.</text>
</comment>